<dbReference type="EMBL" id="CP070496">
    <property type="protein sequence ID" value="QSB04119.1"/>
    <property type="molecule type" value="Genomic_DNA"/>
</dbReference>
<evidence type="ECO:0000256" key="1">
    <source>
        <dbReference type="SAM" id="Phobius"/>
    </source>
</evidence>
<protein>
    <submittedName>
        <fullName evidence="2">Uncharacterized protein</fullName>
    </submittedName>
</protein>
<reference evidence="2" key="1">
    <citation type="submission" date="2021-02" db="EMBL/GenBank/DDBJ databases">
        <title>Natronoglycomyces albus gen. nov., sp. nov, a haloalkaliphilic actinobacterium from a soda solonchak soil.</title>
        <authorList>
            <person name="Sorokin D.Y."/>
            <person name="Khijniak T.V."/>
            <person name="Zakharycheva A.P."/>
            <person name="Boueva O.V."/>
            <person name="Ariskina E.V."/>
            <person name="Hahnke R.L."/>
            <person name="Bunk B."/>
            <person name="Sproer C."/>
            <person name="Schumann P."/>
            <person name="Evtushenko L.I."/>
            <person name="Kublanov I.V."/>
        </authorList>
    </citation>
    <scope>NUCLEOTIDE SEQUENCE</scope>
    <source>
        <strain evidence="2">DSM 106290</strain>
    </source>
</reference>
<organism evidence="2 3">
    <name type="scientific">Natronoglycomyces albus</name>
    <dbReference type="NCBI Taxonomy" id="2811108"/>
    <lineage>
        <taxon>Bacteria</taxon>
        <taxon>Bacillati</taxon>
        <taxon>Actinomycetota</taxon>
        <taxon>Actinomycetes</taxon>
        <taxon>Glycomycetales</taxon>
        <taxon>Glycomycetaceae</taxon>
        <taxon>Natronoglycomyces</taxon>
    </lineage>
</organism>
<dbReference type="AlphaFoldDB" id="A0A895XL19"/>
<feature type="transmembrane region" description="Helical" evidence="1">
    <location>
        <begin position="187"/>
        <end position="208"/>
    </location>
</feature>
<dbReference type="KEGG" id="nav:JQS30_09860"/>
<evidence type="ECO:0000313" key="2">
    <source>
        <dbReference type="EMBL" id="QSB04119.1"/>
    </source>
</evidence>
<keyword evidence="3" id="KW-1185">Reference proteome</keyword>
<keyword evidence="1" id="KW-0472">Membrane</keyword>
<name>A0A895XL19_9ACTN</name>
<feature type="transmembrane region" description="Helical" evidence="1">
    <location>
        <begin position="80"/>
        <end position="101"/>
    </location>
</feature>
<dbReference type="RefSeq" id="WP_213170118.1">
    <property type="nucleotide sequence ID" value="NZ_CP070496.1"/>
</dbReference>
<evidence type="ECO:0000313" key="3">
    <source>
        <dbReference type="Proteomes" id="UP000662939"/>
    </source>
</evidence>
<keyword evidence="1" id="KW-0812">Transmembrane</keyword>
<dbReference type="Proteomes" id="UP000662939">
    <property type="component" value="Chromosome"/>
</dbReference>
<gene>
    <name evidence="2" type="ORF">JQS30_09860</name>
</gene>
<accession>A0A895XL19</accession>
<keyword evidence="1" id="KW-1133">Transmembrane helix</keyword>
<feature type="transmembrane region" description="Helical" evidence="1">
    <location>
        <begin position="12"/>
        <end position="31"/>
    </location>
</feature>
<proteinExistence type="predicted"/>
<sequence length="223" mass="25209">MPQLSMSPYVTLSALLALLSVVSLLCAWIAMRRRVRADEEWAQANPDYVLPAYKWETRKIWMRRGYEANRRFTRRAGPAIVVYFSVFSLLGAWLTAALMFLTLAPPAQDDVTIGEVLDVHQCAKPWYWTSGAYACSVSVDWEDPEIQNDQTVTVHSLESMSTSSEATLASNGTWVIPAQRLQAASSWWAIAPIFLVGAWGIVLGSLHFPHHSHIRRVRDWPTY</sequence>